<name>A0A8J6CBC0_DIALT</name>
<feature type="region of interest" description="Disordered" evidence="9">
    <location>
        <begin position="634"/>
        <end position="653"/>
    </location>
</feature>
<proteinExistence type="predicted"/>
<organism evidence="10 11">
    <name type="scientific">Diacronema lutheri</name>
    <name type="common">Unicellular marine alga</name>
    <name type="synonym">Monochrysis lutheri</name>
    <dbReference type="NCBI Taxonomy" id="2081491"/>
    <lineage>
        <taxon>Eukaryota</taxon>
        <taxon>Haptista</taxon>
        <taxon>Haptophyta</taxon>
        <taxon>Pavlovophyceae</taxon>
        <taxon>Pavlovales</taxon>
        <taxon>Pavlovaceae</taxon>
        <taxon>Diacronema</taxon>
    </lineage>
</organism>
<dbReference type="Proteomes" id="UP000751190">
    <property type="component" value="Unassembled WGS sequence"/>
</dbReference>
<keyword evidence="3" id="KW-0509">mRNA transport</keyword>
<dbReference type="OrthoDB" id="341482at2759"/>
<feature type="coiled-coil region" evidence="8">
    <location>
        <begin position="943"/>
        <end position="970"/>
    </location>
</feature>
<dbReference type="GO" id="GO:0006406">
    <property type="term" value="P:mRNA export from nucleus"/>
    <property type="evidence" value="ECO:0007669"/>
    <property type="project" value="TreeGrafter"/>
</dbReference>
<evidence type="ECO:0000256" key="9">
    <source>
        <dbReference type="SAM" id="MobiDB-lite"/>
    </source>
</evidence>
<dbReference type="GO" id="GO:0017056">
    <property type="term" value="F:structural constituent of nuclear pore"/>
    <property type="evidence" value="ECO:0007669"/>
    <property type="project" value="InterPro"/>
</dbReference>
<evidence type="ECO:0000313" key="11">
    <source>
        <dbReference type="Proteomes" id="UP000751190"/>
    </source>
</evidence>
<evidence type="ECO:0000256" key="4">
    <source>
        <dbReference type="ARBA" id="ARBA00022927"/>
    </source>
</evidence>
<evidence type="ECO:0008006" key="12">
    <source>
        <dbReference type="Google" id="ProtNLM"/>
    </source>
</evidence>
<accession>A0A8J6CBC0</accession>
<dbReference type="AlphaFoldDB" id="A0A8J6CBC0"/>
<dbReference type="GO" id="GO:0006606">
    <property type="term" value="P:protein import into nucleus"/>
    <property type="evidence" value="ECO:0007669"/>
    <property type="project" value="TreeGrafter"/>
</dbReference>
<dbReference type="GO" id="GO:0000056">
    <property type="term" value="P:ribosomal small subunit export from nucleus"/>
    <property type="evidence" value="ECO:0007669"/>
    <property type="project" value="InterPro"/>
</dbReference>
<evidence type="ECO:0000256" key="2">
    <source>
        <dbReference type="ARBA" id="ARBA00022448"/>
    </source>
</evidence>
<dbReference type="GO" id="GO:0000055">
    <property type="term" value="P:ribosomal large subunit export from nucleus"/>
    <property type="evidence" value="ECO:0007669"/>
    <property type="project" value="InterPro"/>
</dbReference>
<reference evidence="10" key="1">
    <citation type="submission" date="2021-05" db="EMBL/GenBank/DDBJ databases">
        <title>The genome of the haptophyte Pavlova lutheri (Diacronema luteri, Pavlovales) - a model for lipid biosynthesis in eukaryotic algae.</title>
        <authorList>
            <person name="Hulatt C.J."/>
            <person name="Posewitz M.C."/>
        </authorList>
    </citation>
    <scope>NUCLEOTIDE SEQUENCE</scope>
    <source>
        <strain evidence="10">NIVA-4/92</strain>
    </source>
</reference>
<keyword evidence="7" id="KW-0539">Nucleus</keyword>
<dbReference type="GO" id="GO:0005643">
    <property type="term" value="C:nuclear pore"/>
    <property type="evidence" value="ECO:0007669"/>
    <property type="project" value="UniProtKB-SubCell"/>
</dbReference>
<evidence type="ECO:0000313" key="10">
    <source>
        <dbReference type="EMBL" id="KAG8466404.1"/>
    </source>
</evidence>
<evidence type="ECO:0000256" key="1">
    <source>
        <dbReference type="ARBA" id="ARBA00004567"/>
    </source>
</evidence>
<dbReference type="PANTHER" id="PTHR13257">
    <property type="entry name" value="NUCLEOPORIN NUP84-RELATED"/>
    <property type="match status" value="1"/>
</dbReference>
<comment type="caution">
    <text evidence="10">The sequence shown here is derived from an EMBL/GenBank/DDBJ whole genome shotgun (WGS) entry which is preliminary data.</text>
</comment>
<feature type="region of interest" description="Disordered" evidence="9">
    <location>
        <begin position="710"/>
        <end position="732"/>
    </location>
</feature>
<evidence type="ECO:0000256" key="6">
    <source>
        <dbReference type="ARBA" id="ARBA00023132"/>
    </source>
</evidence>
<comment type="subcellular location">
    <subcellularLocation>
        <location evidence="1">Nucleus</location>
        <location evidence="1">Nuclear pore complex</location>
    </subcellularLocation>
</comment>
<protein>
    <recommendedName>
        <fullName evidence="12">Nuclear pore complex protein Nup88</fullName>
    </recommendedName>
</protein>
<sequence>MADAPLLVGVIDARSALEERMMTLRQRSLLAHTAAGDLILWDAQEQLLCAVAARGGAGARMRAWRPQLVPAALLRAHPSFLAEPAEQQQLLLAALAPSDGALACEGIPFEVYELALSDDGEMAALVGAASVAVVALHLLGEGGVGGGGGGDASEPADVLSCYAVLVGDDAPFATRARAPPARAAAGAHVDDDDDDDAIISASWHPLSSTHLVLLRASGELSMTDVCADVAQPEIALLIRARAAHATATPRARASALALGAGCGVGWASVTAYVALEDGAIFAVCPFVPRSPRARWHVMRLAQEVRARSSARQQRWLRLCARELAAGPPARGAVGGRGMSGDDAEALRARPAVQGPIVVRGSGRGHDDDDDDDNNGCGGAAHDGAARAARTGALLLVPSERPPHLLARARLDGSIELLLTSHAPQGAWEANDGDAARRGQAMDDDDGGGDDDGDGDGDGGGVERAPAPSLELLLLQRVHVAWPRAVIDAFAAPDGGIADANADADERALGAGLGALSLGAPRLQRLRGTRSWIALGADPSEPDRLHARDAYGLHIVHAPWYASFARFVNGEVDDADALARGSALGGGLAAPHERADCDATVPDCPPSVGLTRPLLPSEGALLNAAAARRAAARRASAGRAAAPPDERDDAAGDVAGGAHAAPLAFRVRAAGGQLDVRPQLLGACSSRSPVGVGGAQLFALCANGAVRATDLSAAPPAPPPPRDDGDDGGVGADDAVEAARAGRRTAEHSARLRSLSRAAELSVAALAAAGGVEAPLVRAPAFSEAGLDAFERAVSSVTHAGALPLLELGVHAQTRLRALADGMRADALADVQALLRSTAERALLLEAKARYASAYQANLTSRAAALHAILARTCQPPLTAEEREGSAEVGELLARHRASKRQIALLLQRADEARAAAPAAGPNGTPAVERAARSPPPRLSSAQLEELSGVLAQQESRIAGLMQAVARTEERLRAAHGTLLLDRAERAA</sequence>
<evidence type="ECO:0000256" key="7">
    <source>
        <dbReference type="ARBA" id="ARBA00023242"/>
    </source>
</evidence>
<feature type="region of interest" description="Disordered" evidence="9">
    <location>
        <begin position="914"/>
        <end position="937"/>
    </location>
</feature>
<dbReference type="PANTHER" id="PTHR13257:SF0">
    <property type="entry name" value="NUCLEAR PORE COMPLEX PROTEIN NUP88"/>
    <property type="match status" value="1"/>
</dbReference>
<keyword evidence="4" id="KW-0653">Protein transport</keyword>
<keyword evidence="8" id="KW-0175">Coiled coil</keyword>
<keyword evidence="6" id="KW-0906">Nuclear pore complex</keyword>
<dbReference type="EMBL" id="JAGTXO010000008">
    <property type="protein sequence ID" value="KAG8466404.1"/>
    <property type="molecule type" value="Genomic_DNA"/>
</dbReference>
<feature type="compositionally biased region" description="Acidic residues" evidence="9">
    <location>
        <begin position="441"/>
        <end position="456"/>
    </location>
</feature>
<evidence type="ECO:0000256" key="5">
    <source>
        <dbReference type="ARBA" id="ARBA00023010"/>
    </source>
</evidence>
<keyword evidence="2" id="KW-0813">Transport</keyword>
<feature type="region of interest" description="Disordered" evidence="9">
    <location>
        <begin position="426"/>
        <end position="464"/>
    </location>
</feature>
<evidence type="ECO:0000256" key="3">
    <source>
        <dbReference type="ARBA" id="ARBA00022816"/>
    </source>
</evidence>
<keyword evidence="11" id="KW-1185">Reference proteome</keyword>
<keyword evidence="5" id="KW-0811">Translocation</keyword>
<gene>
    <name evidence="10" type="ORF">KFE25_002160</name>
</gene>
<dbReference type="InterPro" id="IPR037700">
    <property type="entry name" value="NUP88/NUP82"/>
</dbReference>
<evidence type="ECO:0000256" key="8">
    <source>
        <dbReference type="SAM" id="Coils"/>
    </source>
</evidence>
<feature type="region of interest" description="Disordered" evidence="9">
    <location>
        <begin position="329"/>
        <end position="383"/>
    </location>
</feature>